<dbReference type="SUPFAM" id="SSF88723">
    <property type="entry name" value="PIN domain-like"/>
    <property type="match status" value="1"/>
</dbReference>
<organism evidence="14">
    <name type="scientific">viral metagenome</name>
    <dbReference type="NCBI Taxonomy" id="1070528"/>
    <lineage>
        <taxon>unclassified sequences</taxon>
        <taxon>metagenomes</taxon>
        <taxon>organismal metagenomes</taxon>
    </lineage>
</organism>
<dbReference type="AlphaFoldDB" id="A0A6C0CDU6"/>
<feature type="coiled-coil region" evidence="11">
    <location>
        <begin position="108"/>
        <end position="135"/>
    </location>
</feature>
<dbReference type="SUPFAM" id="SSF47807">
    <property type="entry name" value="5' to 3' exonuclease, C-terminal subdomain"/>
    <property type="match status" value="1"/>
</dbReference>
<feature type="domain" description="XPG N-terminal" evidence="13">
    <location>
        <begin position="1"/>
        <end position="108"/>
    </location>
</feature>
<dbReference type="FunFam" id="3.40.50.1010:FF:000016">
    <property type="entry name" value="Flap endonuclease 1"/>
    <property type="match status" value="1"/>
</dbReference>
<dbReference type="EMBL" id="MN739398">
    <property type="protein sequence ID" value="QHT02738.1"/>
    <property type="molecule type" value="Genomic_DNA"/>
</dbReference>
<dbReference type="GO" id="GO:0008409">
    <property type="term" value="F:5'-3' exonuclease activity"/>
    <property type="evidence" value="ECO:0007669"/>
    <property type="project" value="TreeGrafter"/>
</dbReference>
<reference evidence="14" key="1">
    <citation type="journal article" date="2020" name="Nature">
        <title>Giant virus diversity and host interactions through global metagenomics.</title>
        <authorList>
            <person name="Schulz F."/>
            <person name="Roux S."/>
            <person name="Paez-Espino D."/>
            <person name="Jungbluth S."/>
            <person name="Walsh D.A."/>
            <person name="Denef V.J."/>
            <person name="McMahon K.D."/>
            <person name="Konstantinidis K.T."/>
            <person name="Eloe-Fadrosh E.A."/>
            <person name="Kyrpides N.C."/>
            <person name="Woyke T."/>
        </authorList>
    </citation>
    <scope>NUCLEOTIDE SEQUENCE</scope>
    <source>
        <strain evidence="14">GVMAG-M-3300020595-32</strain>
    </source>
</reference>
<evidence type="ECO:0000256" key="3">
    <source>
        <dbReference type="ARBA" id="ARBA00022722"/>
    </source>
</evidence>
<dbReference type="GO" id="GO:0006260">
    <property type="term" value="P:DNA replication"/>
    <property type="evidence" value="ECO:0007669"/>
    <property type="project" value="UniProtKB-KW"/>
</dbReference>
<dbReference type="InterPro" id="IPR008918">
    <property type="entry name" value="HhH2"/>
</dbReference>
<keyword evidence="10" id="KW-0234">DNA repair</keyword>
<dbReference type="SMART" id="SM00279">
    <property type="entry name" value="HhH2"/>
    <property type="match status" value="1"/>
</dbReference>
<evidence type="ECO:0000256" key="9">
    <source>
        <dbReference type="ARBA" id="ARBA00022842"/>
    </source>
</evidence>
<evidence type="ECO:0000256" key="2">
    <source>
        <dbReference type="ARBA" id="ARBA00022705"/>
    </source>
</evidence>
<keyword evidence="9" id="KW-0460">Magnesium</keyword>
<evidence type="ECO:0000259" key="13">
    <source>
        <dbReference type="SMART" id="SM00485"/>
    </source>
</evidence>
<proteinExistence type="predicted"/>
<feature type="domain" description="XPG-I" evidence="12">
    <location>
        <begin position="145"/>
        <end position="218"/>
    </location>
</feature>
<sequence length="332" mass="37883">MGIKGLTQLIKDNAPDAIETVNLHKITGKTVAIDASMFMYKMLINMRGKNESYLKNENGKIISHIAGIFYKTSNYLAVNITPIYVFDGKPPQNKDDTIKSRHDKVKNAKEAMENNTLTEQEKNKLEKQTVRLTKEYVDDIKHLLTLMGVSYVQADGEAEAYASEMCRKGIVDYVVTEDMDTLAFGCPKMIRTCLDKSIKRSDVISIIDLETILSKFEMSYTEFVDMCILCGCDYCGNIPRVGNKTAFNHIKNFKNIEAMLPKIKELPDCYETKYKESRKLFTLYHDSLPVDKLDYHNCEINLDGLTNYLTSECGMSDKRVQNSIKKIKQGYK</sequence>
<dbReference type="GO" id="GO:0006281">
    <property type="term" value="P:DNA repair"/>
    <property type="evidence" value="ECO:0007669"/>
    <property type="project" value="UniProtKB-KW"/>
</dbReference>
<keyword evidence="11" id="KW-0175">Coiled coil</keyword>
<evidence type="ECO:0000313" key="14">
    <source>
        <dbReference type="EMBL" id="QHT02738.1"/>
    </source>
</evidence>
<dbReference type="SMART" id="SM00484">
    <property type="entry name" value="XPGI"/>
    <property type="match status" value="1"/>
</dbReference>
<dbReference type="InterPro" id="IPR006086">
    <property type="entry name" value="XPG-I_dom"/>
</dbReference>
<evidence type="ECO:0000256" key="8">
    <source>
        <dbReference type="ARBA" id="ARBA00022839"/>
    </source>
</evidence>
<accession>A0A6C0CDU6</accession>
<protein>
    <recommendedName>
        <fullName evidence="15">XPG N-terminal domain-containing protein</fullName>
    </recommendedName>
</protein>
<keyword evidence="3" id="KW-0540">Nuclease</keyword>
<evidence type="ECO:0000256" key="5">
    <source>
        <dbReference type="ARBA" id="ARBA00022759"/>
    </source>
</evidence>
<dbReference type="GO" id="GO:0017108">
    <property type="term" value="F:5'-flap endonuclease activity"/>
    <property type="evidence" value="ECO:0007669"/>
    <property type="project" value="TreeGrafter"/>
</dbReference>
<evidence type="ECO:0000256" key="6">
    <source>
        <dbReference type="ARBA" id="ARBA00022763"/>
    </source>
</evidence>
<dbReference type="SMART" id="SM00485">
    <property type="entry name" value="XPGN"/>
    <property type="match status" value="1"/>
</dbReference>
<keyword evidence="7" id="KW-0378">Hydrolase</keyword>
<dbReference type="Pfam" id="PF00752">
    <property type="entry name" value="XPG_N"/>
    <property type="match status" value="1"/>
</dbReference>
<keyword evidence="8" id="KW-0269">Exonuclease</keyword>
<dbReference type="PRINTS" id="PR00853">
    <property type="entry name" value="XPGRADSUPER"/>
</dbReference>
<evidence type="ECO:0000259" key="12">
    <source>
        <dbReference type="SMART" id="SM00484"/>
    </source>
</evidence>
<dbReference type="Pfam" id="PF00867">
    <property type="entry name" value="XPG_I"/>
    <property type="match status" value="1"/>
</dbReference>
<dbReference type="Gene3D" id="3.40.50.1010">
    <property type="entry name" value="5'-nuclease"/>
    <property type="match status" value="1"/>
</dbReference>
<dbReference type="InterPro" id="IPR006085">
    <property type="entry name" value="XPG_DNA_repair_N"/>
</dbReference>
<keyword evidence="2" id="KW-0235">DNA replication</keyword>
<dbReference type="GO" id="GO:0046872">
    <property type="term" value="F:metal ion binding"/>
    <property type="evidence" value="ECO:0007669"/>
    <property type="project" value="UniProtKB-KW"/>
</dbReference>
<dbReference type="InterPro" id="IPR006084">
    <property type="entry name" value="XPG/Rad2"/>
</dbReference>
<evidence type="ECO:0000256" key="1">
    <source>
        <dbReference type="ARBA" id="ARBA00001946"/>
    </source>
</evidence>
<keyword evidence="5" id="KW-0255">Endonuclease</keyword>
<keyword evidence="6" id="KW-0227">DNA damage</keyword>
<evidence type="ECO:0000256" key="10">
    <source>
        <dbReference type="ARBA" id="ARBA00023204"/>
    </source>
</evidence>
<name>A0A6C0CDU6_9ZZZZ</name>
<evidence type="ECO:0000256" key="7">
    <source>
        <dbReference type="ARBA" id="ARBA00022801"/>
    </source>
</evidence>
<dbReference type="PANTHER" id="PTHR11081">
    <property type="entry name" value="FLAP ENDONUCLEASE FAMILY MEMBER"/>
    <property type="match status" value="1"/>
</dbReference>
<keyword evidence="4" id="KW-0479">Metal-binding</keyword>
<dbReference type="CDD" id="cd09867">
    <property type="entry name" value="PIN_FEN1"/>
    <property type="match status" value="1"/>
</dbReference>
<evidence type="ECO:0000256" key="11">
    <source>
        <dbReference type="SAM" id="Coils"/>
    </source>
</evidence>
<evidence type="ECO:0000256" key="4">
    <source>
        <dbReference type="ARBA" id="ARBA00022723"/>
    </source>
</evidence>
<comment type="cofactor">
    <cofactor evidence="1">
        <name>Mg(2+)</name>
        <dbReference type="ChEBI" id="CHEBI:18420"/>
    </cofactor>
</comment>
<dbReference type="CDD" id="cd09901">
    <property type="entry name" value="H3TH_FEN1-like"/>
    <property type="match status" value="1"/>
</dbReference>
<evidence type="ECO:0008006" key="15">
    <source>
        <dbReference type="Google" id="ProtNLM"/>
    </source>
</evidence>
<dbReference type="InterPro" id="IPR029060">
    <property type="entry name" value="PIN-like_dom_sf"/>
</dbReference>
<dbReference type="PANTHER" id="PTHR11081:SF9">
    <property type="entry name" value="FLAP ENDONUCLEASE 1"/>
    <property type="match status" value="1"/>
</dbReference>
<dbReference type="Gene3D" id="1.10.150.20">
    <property type="entry name" value="5' to 3' exonuclease, C-terminal subdomain"/>
    <property type="match status" value="1"/>
</dbReference>
<dbReference type="GO" id="GO:0003677">
    <property type="term" value="F:DNA binding"/>
    <property type="evidence" value="ECO:0007669"/>
    <property type="project" value="InterPro"/>
</dbReference>
<dbReference type="InterPro" id="IPR036279">
    <property type="entry name" value="5-3_exonuclease_C_sf"/>
</dbReference>